<keyword evidence="1" id="KW-0378">Hydrolase</keyword>
<dbReference type="Pfam" id="PF00756">
    <property type="entry name" value="Esterase"/>
    <property type="match status" value="1"/>
</dbReference>
<dbReference type="EMBL" id="RSFW01000019">
    <property type="protein sequence ID" value="RSD25415.1"/>
    <property type="molecule type" value="Genomic_DNA"/>
</dbReference>
<accession>A0A427TM36</accession>
<evidence type="ECO:0000313" key="1">
    <source>
        <dbReference type="EMBL" id="RSD25415.1"/>
    </source>
</evidence>
<organism evidence="1 2">
    <name type="scientific">Mesobacillus subterraneus</name>
    <dbReference type="NCBI Taxonomy" id="285983"/>
    <lineage>
        <taxon>Bacteria</taxon>
        <taxon>Bacillati</taxon>
        <taxon>Bacillota</taxon>
        <taxon>Bacilli</taxon>
        <taxon>Bacillales</taxon>
        <taxon>Bacillaceae</taxon>
        <taxon>Mesobacillus</taxon>
    </lineage>
</organism>
<reference evidence="2" key="1">
    <citation type="submission" date="2018-12" db="EMBL/GenBank/DDBJ databases">
        <title>Bacillus chawlae sp. nov., Bacillus glennii sp. nov., and Bacillus saganii sp. nov. Isolated from the Vehicle Assembly Building at Kennedy Space Center where the Viking Spacecraft were Assembled.</title>
        <authorList>
            <person name="Seuylemezian A."/>
            <person name="Vaishampayan P."/>
        </authorList>
    </citation>
    <scope>NUCLEOTIDE SEQUENCE [LARGE SCALE GENOMIC DNA]</scope>
    <source>
        <strain evidence="2">DSM 13966</strain>
    </source>
</reference>
<dbReference type="InterPro" id="IPR050583">
    <property type="entry name" value="Mycobacterial_A85_antigen"/>
</dbReference>
<comment type="caution">
    <text evidence="1">The sequence shown here is derived from an EMBL/GenBank/DDBJ whole genome shotgun (WGS) entry which is preliminary data.</text>
</comment>
<proteinExistence type="predicted"/>
<dbReference type="AlphaFoldDB" id="A0A427TM36"/>
<protein>
    <submittedName>
        <fullName evidence="1">Alpha/beta hydrolase</fullName>
    </submittedName>
</protein>
<name>A0A427TM36_9BACI</name>
<dbReference type="RefSeq" id="WP_125481134.1">
    <property type="nucleotide sequence ID" value="NZ_RSFW01000019.1"/>
</dbReference>
<dbReference type="PANTHER" id="PTHR48098:SF6">
    <property type="entry name" value="FERRI-BACILLIBACTIN ESTERASE BESA"/>
    <property type="match status" value="1"/>
</dbReference>
<dbReference type="PANTHER" id="PTHR48098">
    <property type="entry name" value="ENTEROCHELIN ESTERASE-RELATED"/>
    <property type="match status" value="1"/>
</dbReference>
<dbReference type="InterPro" id="IPR029058">
    <property type="entry name" value="AB_hydrolase_fold"/>
</dbReference>
<sequence length="255" mass="29012">MFEHFSVKMTTLDRERTIRVYLPESYHEHPNKRYPVLFMHDGQNLYKDEDAGYGMSWGISDYLEESGLELIVVGIDCNDGYKRLDEYSPWASSEMRNIFAPELDGIGGEGKDYIEFVVHELKPLIHQKYRTRPDETAMAGSSMGGLISTYAACIYPGIFKKVASVSSAYWFAQEEIAQLIKECDLSAVEKFYLDAGTNESSGTIDSERYIESGKAVFSLLKEKVKDVEFVVAEGAVHNELAWRKRVPAIFKYLYG</sequence>
<dbReference type="OrthoDB" id="9784036at2"/>
<dbReference type="Proteomes" id="UP000279911">
    <property type="component" value="Unassembled WGS sequence"/>
</dbReference>
<gene>
    <name evidence="1" type="ORF">EJA10_16530</name>
</gene>
<dbReference type="GO" id="GO:0016787">
    <property type="term" value="F:hydrolase activity"/>
    <property type="evidence" value="ECO:0007669"/>
    <property type="project" value="UniProtKB-KW"/>
</dbReference>
<dbReference type="Gene3D" id="3.40.50.1820">
    <property type="entry name" value="alpha/beta hydrolase"/>
    <property type="match status" value="1"/>
</dbReference>
<dbReference type="SUPFAM" id="SSF53474">
    <property type="entry name" value="alpha/beta-Hydrolases"/>
    <property type="match status" value="1"/>
</dbReference>
<evidence type="ECO:0000313" key="2">
    <source>
        <dbReference type="Proteomes" id="UP000279911"/>
    </source>
</evidence>
<dbReference type="InterPro" id="IPR000801">
    <property type="entry name" value="Esterase-like"/>
</dbReference>